<feature type="compositionally biased region" description="Polar residues" evidence="1">
    <location>
        <begin position="299"/>
        <end position="310"/>
    </location>
</feature>
<feature type="region of interest" description="Disordered" evidence="1">
    <location>
        <begin position="248"/>
        <end position="345"/>
    </location>
</feature>
<feature type="compositionally biased region" description="Acidic residues" evidence="1">
    <location>
        <begin position="287"/>
        <end position="298"/>
    </location>
</feature>
<dbReference type="EMBL" id="JAABOA010006653">
    <property type="protein sequence ID" value="KAF9556520.1"/>
    <property type="molecule type" value="Genomic_DNA"/>
</dbReference>
<evidence type="ECO:0000313" key="3">
    <source>
        <dbReference type="Proteomes" id="UP000780801"/>
    </source>
</evidence>
<keyword evidence="3" id="KW-1185">Reference proteome</keyword>
<dbReference type="AlphaFoldDB" id="A0A9P6FKM2"/>
<evidence type="ECO:0000256" key="1">
    <source>
        <dbReference type="SAM" id="MobiDB-lite"/>
    </source>
</evidence>
<dbReference type="Proteomes" id="UP000780801">
    <property type="component" value="Unassembled WGS sequence"/>
</dbReference>
<evidence type="ECO:0000313" key="2">
    <source>
        <dbReference type="EMBL" id="KAF9556520.1"/>
    </source>
</evidence>
<protein>
    <submittedName>
        <fullName evidence="2">Uncharacterized protein</fullName>
    </submittedName>
</protein>
<dbReference type="OrthoDB" id="2432946at2759"/>
<feature type="compositionally biased region" description="Low complexity" evidence="1">
    <location>
        <begin position="38"/>
        <end position="52"/>
    </location>
</feature>
<gene>
    <name evidence="2" type="ORF">BGW38_009191</name>
</gene>
<accession>A0A9P6FKM2</accession>
<feature type="region of interest" description="Disordered" evidence="1">
    <location>
        <begin position="1"/>
        <end position="159"/>
    </location>
</feature>
<feature type="compositionally biased region" description="Basic and acidic residues" evidence="1">
    <location>
        <begin position="139"/>
        <end position="159"/>
    </location>
</feature>
<feature type="non-terminal residue" evidence="2">
    <location>
        <position position="1"/>
    </location>
</feature>
<comment type="caution">
    <text evidence="2">The sequence shown here is derived from an EMBL/GenBank/DDBJ whole genome shotgun (WGS) entry which is preliminary data.</text>
</comment>
<name>A0A9P6FKM2_9FUNG</name>
<organism evidence="2 3">
    <name type="scientific">Lunasporangiospora selenospora</name>
    <dbReference type="NCBI Taxonomy" id="979761"/>
    <lineage>
        <taxon>Eukaryota</taxon>
        <taxon>Fungi</taxon>
        <taxon>Fungi incertae sedis</taxon>
        <taxon>Mucoromycota</taxon>
        <taxon>Mortierellomycotina</taxon>
        <taxon>Mortierellomycetes</taxon>
        <taxon>Mortierellales</taxon>
        <taxon>Mortierellaceae</taxon>
        <taxon>Lunasporangiospora</taxon>
    </lineage>
</organism>
<sequence>TFRPKHPSSPTQEQARKEVPMQNEQGMPGGQEHGDLVHLPQQHQQEQHQQPLQKRKKRKSLLPKLPKLDTHPRILITGVKADQPKKSKGMAVAQPPASPLKMSEDGPAPEPRSPSMSMFLRSGALLSPFHLPSKTRSKSSKEREVDSYPAQKDTDGRDLNEAQLRLNHGANMTDWRQHSEPYYDERWDRASILTVDSEWVHLSDDPSFPGYPERNAFWQKHCRIRERRRKKSPRLSVVRVSSFSNRNSTVLLPPVPVPAPAPVSVLPDNGPETMAENEVDLEKNDAMEEDDQPQDDQLSDMTDMQQSSLPDMSEFTETDLSRRSSRASNATTSTLQGHGPRVRYS</sequence>
<reference evidence="2" key="1">
    <citation type="journal article" date="2020" name="Fungal Divers.">
        <title>Resolving the Mortierellaceae phylogeny through synthesis of multi-gene phylogenetics and phylogenomics.</title>
        <authorList>
            <person name="Vandepol N."/>
            <person name="Liber J."/>
            <person name="Desiro A."/>
            <person name="Na H."/>
            <person name="Kennedy M."/>
            <person name="Barry K."/>
            <person name="Grigoriev I.V."/>
            <person name="Miller A.N."/>
            <person name="O'Donnell K."/>
            <person name="Stajich J.E."/>
            <person name="Bonito G."/>
        </authorList>
    </citation>
    <scope>NUCLEOTIDE SEQUENCE</scope>
    <source>
        <strain evidence="2">KOD1015</strain>
    </source>
</reference>
<feature type="non-terminal residue" evidence="2">
    <location>
        <position position="345"/>
    </location>
</feature>
<proteinExistence type="predicted"/>